<organism evidence="2 3">
    <name type="scientific">Brassica cretica</name>
    <name type="common">Mustard</name>
    <dbReference type="NCBI Taxonomy" id="69181"/>
    <lineage>
        <taxon>Eukaryota</taxon>
        <taxon>Viridiplantae</taxon>
        <taxon>Streptophyta</taxon>
        <taxon>Embryophyta</taxon>
        <taxon>Tracheophyta</taxon>
        <taxon>Spermatophyta</taxon>
        <taxon>Magnoliopsida</taxon>
        <taxon>eudicotyledons</taxon>
        <taxon>Gunneridae</taxon>
        <taxon>Pentapetalae</taxon>
        <taxon>rosids</taxon>
        <taxon>malvids</taxon>
        <taxon>Brassicales</taxon>
        <taxon>Brassicaceae</taxon>
        <taxon>Brassiceae</taxon>
        <taxon>Brassica</taxon>
    </lineage>
</organism>
<gene>
    <name evidence="2" type="ORF">DY000_02062742</name>
</gene>
<dbReference type="Proteomes" id="UP000266723">
    <property type="component" value="Unassembled WGS sequence"/>
</dbReference>
<evidence type="ECO:0000313" key="2">
    <source>
        <dbReference type="EMBL" id="KAF3517023.1"/>
    </source>
</evidence>
<keyword evidence="3" id="KW-1185">Reference proteome</keyword>
<feature type="region of interest" description="Disordered" evidence="1">
    <location>
        <begin position="82"/>
        <end position="103"/>
    </location>
</feature>
<protein>
    <recommendedName>
        <fullName evidence="4">Transposase MuDR plant domain-containing protein</fullName>
    </recommendedName>
</protein>
<proteinExistence type="predicted"/>
<evidence type="ECO:0000256" key="1">
    <source>
        <dbReference type="SAM" id="MobiDB-lite"/>
    </source>
</evidence>
<dbReference type="EMBL" id="QGKV02001556">
    <property type="protein sequence ID" value="KAF3517023.1"/>
    <property type="molecule type" value="Genomic_DNA"/>
</dbReference>
<evidence type="ECO:0000313" key="3">
    <source>
        <dbReference type="Proteomes" id="UP000266723"/>
    </source>
</evidence>
<sequence>METRKIPVLCYWNGCIKDGPLYEGSSPRVIRVERKISLPKLFDDLHQVTGFDKGEFKIDSSDLKTSINNVELYLEVTPVVSDQGDAPRKRPRQEDDDANDLSDSVPKELLLSSSWLDERELRVGMVFKDKAELVKAVELYSCRRQRKSYPGFELYSAHWVSRTCAAGRKNCRWSLEAKKKQGKWLRDNKT</sequence>
<evidence type="ECO:0008006" key="4">
    <source>
        <dbReference type="Google" id="ProtNLM"/>
    </source>
</evidence>
<reference evidence="2 3" key="1">
    <citation type="journal article" date="2020" name="BMC Genomics">
        <title>Intraspecific diversification of the crop wild relative Brassica cretica Lam. using demographic model selection.</title>
        <authorList>
            <person name="Kioukis A."/>
            <person name="Michalopoulou V.A."/>
            <person name="Briers L."/>
            <person name="Pirintsos S."/>
            <person name="Studholme D.J."/>
            <person name="Pavlidis P."/>
            <person name="Sarris P.F."/>
        </authorList>
    </citation>
    <scope>NUCLEOTIDE SEQUENCE [LARGE SCALE GENOMIC DNA]</scope>
    <source>
        <strain evidence="3">cv. PFS-1207/04</strain>
    </source>
</reference>
<name>A0ABQ7ASN8_BRACR</name>
<accession>A0ABQ7ASN8</accession>
<comment type="caution">
    <text evidence="2">The sequence shown here is derived from an EMBL/GenBank/DDBJ whole genome shotgun (WGS) entry which is preliminary data.</text>
</comment>